<feature type="signal peptide" evidence="2">
    <location>
        <begin position="1"/>
        <end position="20"/>
    </location>
</feature>
<name>A0A1X2GIY8_9FUNG</name>
<keyword evidence="1" id="KW-0472">Membrane</keyword>
<dbReference type="AlphaFoldDB" id="A0A1X2GIY8"/>
<comment type="caution">
    <text evidence="3">The sequence shown here is derived from an EMBL/GenBank/DDBJ whole genome shotgun (WGS) entry which is preliminary data.</text>
</comment>
<keyword evidence="4" id="KW-1185">Reference proteome</keyword>
<accession>A0A1X2GIY8</accession>
<evidence type="ECO:0008006" key="5">
    <source>
        <dbReference type="Google" id="ProtNLM"/>
    </source>
</evidence>
<gene>
    <name evidence="3" type="ORF">DM01DRAFT_1390400</name>
</gene>
<feature type="chain" id="PRO_5013344237" description="Galactose oxidase" evidence="2">
    <location>
        <begin position="21"/>
        <end position="517"/>
    </location>
</feature>
<dbReference type="EMBL" id="MCGT01000014">
    <property type="protein sequence ID" value="ORX54079.1"/>
    <property type="molecule type" value="Genomic_DNA"/>
</dbReference>
<dbReference type="Proteomes" id="UP000242146">
    <property type="component" value="Unassembled WGS sequence"/>
</dbReference>
<dbReference type="Gene3D" id="2.120.10.80">
    <property type="entry name" value="Kelch-type beta propeller"/>
    <property type="match status" value="1"/>
</dbReference>
<organism evidence="3 4">
    <name type="scientific">Hesseltinella vesiculosa</name>
    <dbReference type="NCBI Taxonomy" id="101127"/>
    <lineage>
        <taxon>Eukaryota</taxon>
        <taxon>Fungi</taxon>
        <taxon>Fungi incertae sedis</taxon>
        <taxon>Mucoromycota</taxon>
        <taxon>Mucoromycotina</taxon>
        <taxon>Mucoromycetes</taxon>
        <taxon>Mucorales</taxon>
        <taxon>Cunninghamellaceae</taxon>
        <taxon>Hesseltinella</taxon>
    </lineage>
</organism>
<feature type="transmembrane region" description="Helical" evidence="1">
    <location>
        <begin position="311"/>
        <end position="334"/>
    </location>
</feature>
<keyword evidence="1" id="KW-1133">Transmembrane helix</keyword>
<keyword evidence="2" id="KW-0732">Signal</keyword>
<reference evidence="3 4" key="1">
    <citation type="submission" date="2016-07" db="EMBL/GenBank/DDBJ databases">
        <title>Pervasive Adenine N6-methylation of Active Genes in Fungi.</title>
        <authorList>
            <consortium name="DOE Joint Genome Institute"/>
            <person name="Mondo S.J."/>
            <person name="Dannebaum R.O."/>
            <person name="Kuo R.C."/>
            <person name="Labutti K."/>
            <person name="Haridas S."/>
            <person name="Kuo A."/>
            <person name="Salamov A."/>
            <person name="Ahrendt S.R."/>
            <person name="Lipzen A."/>
            <person name="Sullivan W."/>
            <person name="Andreopoulos W.B."/>
            <person name="Clum A."/>
            <person name="Lindquist E."/>
            <person name="Daum C."/>
            <person name="Ramamoorthy G.K."/>
            <person name="Gryganskyi A."/>
            <person name="Culley D."/>
            <person name="Magnuson J.K."/>
            <person name="James T.Y."/>
            <person name="O'Malley M.A."/>
            <person name="Stajich J.E."/>
            <person name="Spatafora J.W."/>
            <person name="Visel A."/>
            <person name="Grigoriev I.V."/>
        </authorList>
    </citation>
    <scope>NUCLEOTIDE SEQUENCE [LARGE SCALE GENOMIC DNA]</scope>
    <source>
        <strain evidence="3 4">NRRL 3301</strain>
    </source>
</reference>
<proteinExistence type="predicted"/>
<evidence type="ECO:0000256" key="2">
    <source>
        <dbReference type="SAM" id="SignalP"/>
    </source>
</evidence>
<dbReference type="InterPro" id="IPR015915">
    <property type="entry name" value="Kelch-typ_b-propeller"/>
</dbReference>
<keyword evidence="1" id="KW-0812">Transmembrane</keyword>
<protein>
    <recommendedName>
        <fullName evidence="5">Galactose oxidase</fullName>
    </recommendedName>
</protein>
<evidence type="ECO:0000313" key="3">
    <source>
        <dbReference type="EMBL" id="ORX54079.1"/>
    </source>
</evidence>
<dbReference type="InterPro" id="IPR011043">
    <property type="entry name" value="Gal_Oxase/kelch_b-propeller"/>
</dbReference>
<sequence>MLPRLILIPLSTLLVDTIFAQVTEPITAPHSSDGGCALLSDQHIYCYGGTLKTVFNYPLRNVLLSLDISSYNYNVPAFPWYQVTSASDQLPANTCLNMISIGNGTKFLVQEPTKLHGPASPILIGNPSSNEYANISFPDSGNDGFYAPRVMSSVVDLSSTGKSIVWMFGGTLEGNLSSAAPSNIILFDYITTRRNVPKTTYFFIYGGMAFYGNKTVKDPAYLLDYSKNSITPVEFGQDNPGPGPLYHHAAVYVYDKNSSSNFIFVLWGSGENLAASDKVNILNCTDLKKMYWVKNATVTPNTGHALTPGEISGIAVGSVAGSFILSGLAVFYVLRVKKRKQDFHLHKTDPRRHDFDAAIFTSADASTVKQSTDHTDPSDDGCLAKPTISDYKEDQFIKPATSLTADGIFAKPTISNYDEGLIVKPATSAYSDSQFSKPAANDFDGDPFVKPSASHYSQDHFIKPAACHADVDHFAKPGAIQPDHGLLAKDRSDMIANTAVPVDEDKQNVITKPFGNS</sequence>
<evidence type="ECO:0000256" key="1">
    <source>
        <dbReference type="SAM" id="Phobius"/>
    </source>
</evidence>
<evidence type="ECO:0000313" key="4">
    <source>
        <dbReference type="Proteomes" id="UP000242146"/>
    </source>
</evidence>
<dbReference type="SUPFAM" id="SSF50965">
    <property type="entry name" value="Galactose oxidase, central domain"/>
    <property type="match status" value="1"/>
</dbReference>